<reference evidence="3 4" key="1">
    <citation type="submission" date="2018-06" db="EMBL/GenBank/DDBJ databases">
        <title>Genomic Encyclopedia of Type Strains, Phase IV (KMG-IV): sequencing the most valuable type-strain genomes for metagenomic binning, comparative biology and taxonomic classification.</title>
        <authorList>
            <person name="Goeker M."/>
        </authorList>
    </citation>
    <scope>NUCLEOTIDE SEQUENCE [LARGE SCALE GENOMIC DNA]</scope>
    <source>
        <strain evidence="3 4">DSM 22112</strain>
    </source>
</reference>
<comment type="caution">
    <text evidence="3">The sequence shown here is derived from an EMBL/GenBank/DDBJ whole genome shotgun (WGS) entry which is preliminary data.</text>
</comment>
<keyword evidence="4" id="KW-1185">Reference proteome</keyword>
<comment type="similarity">
    <text evidence="1">Belongs to the flavoredoxin family.</text>
</comment>
<feature type="domain" description="Flavin reductase like" evidence="2">
    <location>
        <begin position="23"/>
        <end position="176"/>
    </location>
</feature>
<organism evidence="3 4">
    <name type="scientific">Alkalibaculum bacchi</name>
    <dbReference type="NCBI Taxonomy" id="645887"/>
    <lineage>
        <taxon>Bacteria</taxon>
        <taxon>Bacillati</taxon>
        <taxon>Bacillota</taxon>
        <taxon>Clostridia</taxon>
        <taxon>Eubacteriales</taxon>
        <taxon>Eubacteriaceae</taxon>
        <taxon>Alkalibaculum</taxon>
    </lineage>
</organism>
<dbReference type="RefSeq" id="WP_113921844.1">
    <property type="nucleotide sequence ID" value="NZ_QNRX01000028.1"/>
</dbReference>
<gene>
    <name evidence="3" type="ORF">DES36_1286</name>
</gene>
<dbReference type="Gene3D" id="2.30.110.10">
    <property type="entry name" value="Electron Transport, Fmn-binding Protein, Chain A"/>
    <property type="match status" value="1"/>
</dbReference>
<dbReference type="InterPro" id="IPR012349">
    <property type="entry name" value="Split_barrel_FMN-bd"/>
</dbReference>
<evidence type="ECO:0000256" key="1">
    <source>
        <dbReference type="ARBA" id="ARBA00038054"/>
    </source>
</evidence>
<proteinExistence type="inferred from homology"/>
<protein>
    <submittedName>
        <fullName evidence="3">Flavin reductase (DIM6/NTAB) family NADH-FMN oxidoreductase RutF</fullName>
    </submittedName>
</protein>
<sequence length="179" mass="20516">MKREINVFDYSELIMKALEEGILITTKVEDKVNLMSVSWGMFGIEWGVPIFTIFVRENRFTRTQLDTNGEFTVNIPIGDYDKKIISYCGSRTGKDIDKAKDLKLNLNQSEIISVPGIKQLPLTLECDVIYKQFQDKDSLPEEIKNKMYPEDVDSSNPGANKDCHIAYYGEIVKAYIIEE</sequence>
<evidence type="ECO:0000259" key="2">
    <source>
        <dbReference type="Pfam" id="PF01613"/>
    </source>
</evidence>
<evidence type="ECO:0000313" key="4">
    <source>
        <dbReference type="Proteomes" id="UP000253490"/>
    </source>
</evidence>
<evidence type="ECO:0000313" key="3">
    <source>
        <dbReference type="EMBL" id="RBP57540.1"/>
    </source>
</evidence>
<name>A0A366HWE2_9FIRM</name>
<dbReference type="GO" id="GO:0010181">
    <property type="term" value="F:FMN binding"/>
    <property type="evidence" value="ECO:0007669"/>
    <property type="project" value="InterPro"/>
</dbReference>
<dbReference type="GO" id="GO:0016646">
    <property type="term" value="F:oxidoreductase activity, acting on the CH-NH group of donors, NAD or NADP as acceptor"/>
    <property type="evidence" value="ECO:0007669"/>
    <property type="project" value="UniProtKB-ARBA"/>
</dbReference>
<dbReference type="Pfam" id="PF01613">
    <property type="entry name" value="Flavin_Reduct"/>
    <property type="match status" value="1"/>
</dbReference>
<dbReference type="PANTHER" id="PTHR43567">
    <property type="entry name" value="FLAVOREDOXIN-RELATED-RELATED"/>
    <property type="match status" value="1"/>
</dbReference>
<dbReference type="InterPro" id="IPR002563">
    <property type="entry name" value="Flavin_Rdtase-like_dom"/>
</dbReference>
<dbReference type="InterPro" id="IPR052174">
    <property type="entry name" value="Flavoredoxin"/>
</dbReference>
<dbReference type="PANTHER" id="PTHR43567:SF5">
    <property type="entry name" value="HYPOTHETICAL CYTOSOLIC PROTEIN"/>
    <property type="match status" value="1"/>
</dbReference>
<dbReference type="AlphaFoldDB" id="A0A366HWE2"/>
<dbReference type="EMBL" id="QNRX01000028">
    <property type="protein sequence ID" value="RBP57540.1"/>
    <property type="molecule type" value="Genomic_DNA"/>
</dbReference>
<dbReference type="Proteomes" id="UP000253490">
    <property type="component" value="Unassembled WGS sequence"/>
</dbReference>
<dbReference type="OrthoDB" id="9791490at2"/>
<accession>A0A366HWE2</accession>
<dbReference type="SUPFAM" id="SSF50475">
    <property type="entry name" value="FMN-binding split barrel"/>
    <property type="match status" value="1"/>
</dbReference>